<feature type="region of interest" description="Disordered" evidence="1">
    <location>
        <begin position="45"/>
        <end position="75"/>
    </location>
</feature>
<sequence length="75" mass="8526">MNNNDDYQFLNYNLNKLINNVSTLSNLHKQLIVSNEIVVNFVNQNQNQNNNNSSNNNSGANNTNNSNNTIDIEKK</sequence>
<dbReference type="Proteomes" id="UP000001064">
    <property type="component" value="Unassembled WGS sequence"/>
</dbReference>
<dbReference type="FunCoup" id="F0ZFM3">
    <property type="interactions" value="937"/>
</dbReference>
<evidence type="ECO:0000313" key="2">
    <source>
        <dbReference type="EMBL" id="EGC37238.1"/>
    </source>
</evidence>
<reference evidence="3" key="1">
    <citation type="journal article" date="2011" name="Genome Biol.">
        <title>Comparative genomics of the social amoebae Dictyostelium discoideum and Dictyostelium purpureum.</title>
        <authorList>
            <consortium name="US DOE Joint Genome Institute (JGI-PGF)"/>
            <person name="Sucgang R."/>
            <person name="Kuo A."/>
            <person name="Tian X."/>
            <person name="Salerno W."/>
            <person name="Parikh A."/>
            <person name="Feasley C.L."/>
            <person name="Dalin E."/>
            <person name="Tu H."/>
            <person name="Huang E."/>
            <person name="Barry K."/>
            <person name="Lindquist E."/>
            <person name="Shapiro H."/>
            <person name="Bruce D."/>
            <person name="Schmutz J."/>
            <person name="Salamov A."/>
            <person name="Fey P."/>
            <person name="Gaudet P."/>
            <person name="Anjard C."/>
            <person name="Babu M.M."/>
            <person name="Basu S."/>
            <person name="Bushmanova Y."/>
            <person name="van der Wel H."/>
            <person name="Katoh-Kurasawa M."/>
            <person name="Dinh C."/>
            <person name="Coutinho P.M."/>
            <person name="Saito T."/>
            <person name="Elias M."/>
            <person name="Schaap P."/>
            <person name="Kay R.R."/>
            <person name="Henrissat B."/>
            <person name="Eichinger L."/>
            <person name="Rivero F."/>
            <person name="Putnam N.H."/>
            <person name="West C.M."/>
            <person name="Loomis W.F."/>
            <person name="Chisholm R.L."/>
            <person name="Shaulsky G."/>
            <person name="Strassmann J.E."/>
            <person name="Queller D.C."/>
            <person name="Kuspa A."/>
            <person name="Grigoriev I.V."/>
        </authorList>
    </citation>
    <scope>NUCLEOTIDE SEQUENCE [LARGE SCALE GENOMIC DNA]</scope>
    <source>
        <strain evidence="3">QSDP1</strain>
    </source>
</reference>
<dbReference type="VEuPathDB" id="AmoebaDB:DICPUDRAFT_150170"/>
<evidence type="ECO:0000313" key="3">
    <source>
        <dbReference type="Proteomes" id="UP000001064"/>
    </source>
</evidence>
<protein>
    <submittedName>
        <fullName evidence="2">Uncharacterized protein</fullName>
    </submittedName>
</protein>
<dbReference type="InParanoid" id="F0ZFM3"/>
<feature type="compositionally biased region" description="Low complexity" evidence="1">
    <location>
        <begin position="45"/>
        <end position="68"/>
    </location>
</feature>
<accession>F0ZFM3</accession>
<organism evidence="2 3">
    <name type="scientific">Dictyostelium purpureum</name>
    <name type="common">Slime mold</name>
    <dbReference type="NCBI Taxonomy" id="5786"/>
    <lineage>
        <taxon>Eukaryota</taxon>
        <taxon>Amoebozoa</taxon>
        <taxon>Evosea</taxon>
        <taxon>Eumycetozoa</taxon>
        <taxon>Dictyostelia</taxon>
        <taxon>Dictyosteliales</taxon>
        <taxon>Dictyosteliaceae</taxon>
        <taxon>Dictyostelium</taxon>
    </lineage>
</organism>
<dbReference type="KEGG" id="dpp:DICPUDRAFT_150170"/>
<dbReference type="AlphaFoldDB" id="F0ZFM3"/>
<gene>
    <name evidence="2" type="ORF">DICPUDRAFT_150170</name>
</gene>
<keyword evidence="3" id="KW-1185">Reference proteome</keyword>
<proteinExistence type="predicted"/>
<dbReference type="RefSeq" id="XP_003286208.1">
    <property type="nucleotide sequence ID" value="XM_003286160.1"/>
</dbReference>
<evidence type="ECO:0000256" key="1">
    <source>
        <dbReference type="SAM" id="MobiDB-lite"/>
    </source>
</evidence>
<dbReference type="EMBL" id="GL871004">
    <property type="protein sequence ID" value="EGC37238.1"/>
    <property type="molecule type" value="Genomic_DNA"/>
</dbReference>
<dbReference type="GeneID" id="10503620"/>
<name>F0ZFM3_DICPU</name>